<evidence type="ECO:0000313" key="13">
    <source>
        <dbReference type="Proteomes" id="UP000050511"/>
    </source>
</evidence>
<dbReference type="NCBIfam" id="TIGR01007">
    <property type="entry name" value="eps_fam"/>
    <property type="match status" value="1"/>
</dbReference>
<name>A0A837PB68_LACPN</name>
<dbReference type="RefSeq" id="WP_022638545.1">
    <property type="nucleotide sequence ID" value="NZ_AUTE01000035.1"/>
</dbReference>
<evidence type="ECO:0000256" key="5">
    <source>
        <dbReference type="ARBA" id="ARBA00022741"/>
    </source>
</evidence>
<dbReference type="Pfam" id="PF10609">
    <property type="entry name" value="ParA"/>
    <property type="match status" value="1"/>
</dbReference>
<dbReference type="InterPro" id="IPR027417">
    <property type="entry name" value="P-loop_NTPase"/>
</dbReference>
<protein>
    <recommendedName>
        <fullName evidence="3">non-specific protein-tyrosine kinase</fullName>
        <ecNumber evidence="3">2.7.10.2</ecNumber>
    </recommendedName>
</protein>
<evidence type="ECO:0000256" key="11">
    <source>
        <dbReference type="ARBA" id="ARBA00051245"/>
    </source>
</evidence>
<dbReference type="GO" id="GO:0005524">
    <property type="term" value="F:ATP binding"/>
    <property type="evidence" value="ECO:0007669"/>
    <property type="project" value="UniProtKB-KW"/>
</dbReference>
<dbReference type="GO" id="GO:0000271">
    <property type="term" value="P:polysaccharide biosynthetic process"/>
    <property type="evidence" value="ECO:0007669"/>
    <property type="project" value="UniProtKB-KW"/>
</dbReference>
<evidence type="ECO:0000313" key="12">
    <source>
        <dbReference type="EMBL" id="KPN44444.1"/>
    </source>
</evidence>
<dbReference type="EC" id="2.7.10.2" evidence="3"/>
<dbReference type="Proteomes" id="UP000050511">
    <property type="component" value="Unassembled WGS sequence"/>
</dbReference>
<proteinExistence type="inferred from homology"/>
<keyword evidence="9" id="KW-0829">Tyrosine-protein kinase</keyword>
<sequence length="242" mass="26484">MFKRKEQNTTTTAPINLTAINEPMSVITEQIKTIRTNINFAASDRKLRTLMVTSAMLCEGKSTVSGNLAVEYAKEGMQVLLVDADLRRPTIHKTFGLKNQKGLSSWLGNQLEDVNDAIHPVIGNLFVMTSGPKPPNPAELLGSNKMTEFLTSATRKLDLVIVDAPPILPVTDSQLLANKVDGTVLVVRQGVAQKAAVRDAVRSLKKSHANILGSVLNDVRDSSHHGYYGYDNGYGYYSNEDK</sequence>
<evidence type="ECO:0000256" key="9">
    <source>
        <dbReference type="ARBA" id="ARBA00023137"/>
    </source>
</evidence>
<keyword evidence="4" id="KW-0808">Transferase</keyword>
<dbReference type="InterPro" id="IPR033756">
    <property type="entry name" value="YlxH/NBP35"/>
</dbReference>
<keyword evidence="8" id="KW-0972">Capsule biogenesis/degradation</keyword>
<dbReference type="AlphaFoldDB" id="A0A837PB68"/>
<keyword evidence="5" id="KW-0547">Nucleotide-binding</keyword>
<accession>A0A837PB68</accession>
<dbReference type="InterPro" id="IPR050445">
    <property type="entry name" value="Bact_polysacc_biosynth/exp"/>
</dbReference>
<dbReference type="SUPFAM" id="SSF52540">
    <property type="entry name" value="P-loop containing nucleoside triphosphate hydrolases"/>
    <property type="match status" value="1"/>
</dbReference>
<dbReference type="GO" id="GO:0004715">
    <property type="term" value="F:non-membrane spanning protein tyrosine kinase activity"/>
    <property type="evidence" value="ECO:0007669"/>
    <property type="project" value="UniProtKB-EC"/>
</dbReference>
<keyword evidence="7" id="KW-0067">ATP-binding</keyword>
<comment type="pathway">
    <text evidence="1">Capsule biogenesis; capsule polysaccharide biosynthesis.</text>
</comment>
<evidence type="ECO:0000256" key="2">
    <source>
        <dbReference type="ARBA" id="ARBA00007316"/>
    </source>
</evidence>
<evidence type="ECO:0000256" key="1">
    <source>
        <dbReference type="ARBA" id="ARBA00005132"/>
    </source>
</evidence>
<keyword evidence="10" id="KW-0270">Exopolysaccharide synthesis</keyword>
<dbReference type="FunFam" id="3.40.50.300:FF:000527">
    <property type="entry name" value="Tyrosine-protein kinase etk"/>
    <property type="match status" value="1"/>
</dbReference>
<dbReference type="InterPro" id="IPR005702">
    <property type="entry name" value="Wzc-like_C"/>
</dbReference>
<dbReference type="Gene3D" id="3.40.50.300">
    <property type="entry name" value="P-loop containing nucleotide triphosphate hydrolases"/>
    <property type="match status" value="1"/>
</dbReference>
<comment type="similarity">
    <text evidence="2">Belongs to the CpsD/CapB family.</text>
</comment>
<evidence type="ECO:0000256" key="8">
    <source>
        <dbReference type="ARBA" id="ARBA00022903"/>
    </source>
</evidence>
<dbReference type="GO" id="GO:0005886">
    <property type="term" value="C:plasma membrane"/>
    <property type="evidence" value="ECO:0007669"/>
    <property type="project" value="UniProtKB-ARBA"/>
</dbReference>
<dbReference type="EMBL" id="LKLZ01000003">
    <property type="protein sequence ID" value="KPN44444.1"/>
    <property type="molecule type" value="Genomic_DNA"/>
</dbReference>
<keyword evidence="6 12" id="KW-0418">Kinase</keyword>
<comment type="catalytic activity">
    <reaction evidence="11">
        <text>L-tyrosyl-[protein] + ATP = O-phospho-L-tyrosyl-[protein] + ADP + H(+)</text>
        <dbReference type="Rhea" id="RHEA:10596"/>
        <dbReference type="Rhea" id="RHEA-COMP:10136"/>
        <dbReference type="Rhea" id="RHEA-COMP:20101"/>
        <dbReference type="ChEBI" id="CHEBI:15378"/>
        <dbReference type="ChEBI" id="CHEBI:30616"/>
        <dbReference type="ChEBI" id="CHEBI:46858"/>
        <dbReference type="ChEBI" id="CHEBI:61978"/>
        <dbReference type="ChEBI" id="CHEBI:456216"/>
        <dbReference type="EC" id="2.7.10.2"/>
    </reaction>
</comment>
<evidence type="ECO:0000256" key="6">
    <source>
        <dbReference type="ARBA" id="ARBA00022777"/>
    </source>
</evidence>
<dbReference type="GO" id="GO:0042802">
    <property type="term" value="F:identical protein binding"/>
    <property type="evidence" value="ECO:0007669"/>
    <property type="project" value="UniProtKB-ARBA"/>
</dbReference>
<evidence type="ECO:0000256" key="4">
    <source>
        <dbReference type="ARBA" id="ARBA00022679"/>
    </source>
</evidence>
<reference evidence="12 13" key="1">
    <citation type="submission" date="2015-10" db="EMBL/GenBank/DDBJ databases">
        <title>Resequencing of Lactobacillus plantarum WJL strain genome.</title>
        <authorList>
            <person name="Martino M.E."/>
        </authorList>
    </citation>
    <scope>NUCLEOTIDE SEQUENCE [LARGE SCALE GENOMIC DNA]</scope>
    <source>
        <strain evidence="12 13">WJL</strain>
    </source>
</reference>
<dbReference type="PANTHER" id="PTHR32309">
    <property type="entry name" value="TYROSINE-PROTEIN KINASE"/>
    <property type="match status" value="1"/>
</dbReference>
<dbReference type="CDD" id="cd05387">
    <property type="entry name" value="BY-kinase"/>
    <property type="match status" value="1"/>
</dbReference>
<comment type="caution">
    <text evidence="12">The sequence shown here is derived from an EMBL/GenBank/DDBJ whole genome shotgun (WGS) entry which is preliminary data.</text>
</comment>
<dbReference type="PANTHER" id="PTHR32309:SF13">
    <property type="entry name" value="FERRIC ENTEROBACTIN TRANSPORT PROTEIN FEPE"/>
    <property type="match status" value="1"/>
</dbReference>
<organism evidence="12 13">
    <name type="scientific">Lactiplantibacillus plantarum WJL</name>
    <dbReference type="NCBI Taxonomy" id="1350466"/>
    <lineage>
        <taxon>Bacteria</taxon>
        <taxon>Bacillati</taxon>
        <taxon>Bacillota</taxon>
        <taxon>Bacilli</taxon>
        <taxon>Lactobacillales</taxon>
        <taxon>Lactobacillaceae</taxon>
        <taxon>Lactiplantibacillus</taxon>
    </lineage>
</organism>
<evidence type="ECO:0000256" key="7">
    <source>
        <dbReference type="ARBA" id="ARBA00022840"/>
    </source>
</evidence>
<evidence type="ECO:0000256" key="3">
    <source>
        <dbReference type="ARBA" id="ARBA00011903"/>
    </source>
</evidence>
<gene>
    <name evidence="12" type="ORF">WJL_1523</name>
</gene>
<evidence type="ECO:0000256" key="10">
    <source>
        <dbReference type="ARBA" id="ARBA00023169"/>
    </source>
</evidence>